<reference evidence="8" key="1">
    <citation type="journal article" date="2016" name="Nat. Genet.">
        <title>A high-quality carrot genome assembly provides new insights into carotenoid accumulation and asterid genome evolution.</title>
        <authorList>
            <person name="Iorizzo M."/>
            <person name="Ellison S."/>
            <person name="Senalik D."/>
            <person name="Zeng P."/>
            <person name="Satapoomin P."/>
            <person name="Huang J."/>
            <person name="Bowman M."/>
            <person name="Iovene M."/>
            <person name="Sanseverino W."/>
            <person name="Cavagnaro P."/>
            <person name="Yildiz M."/>
            <person name="Macko-Podgorni A."/>
            <person name="Moranska E."/>
            <person name="Grzebelus E."/>
            <person name="Grzebelus D."/>
            <person name="Ashrafi H."/>
            <person name="Zheng Z."/>
            <person name="Cheng S."/>
            <person name="Spooner D."/>
            <person name="Van Deynze A."/>
            <person name="Simon P."/>
        </authorList>
    </citation>
    <scope>NUCLEOTIDE SEQUENCE</scope>
    <source>
        <tissue evidence="8">Leaf</tissue>
    </source>
</reference>
<keyword evidence="3" id="KW-0862">Zinc</keyword>
<keyword evidence="5" id="KW-0804">Transcription</keyword>
<keyword evidence="9" id="KW-1185">Reference proteome</keyword>
<dbReference type="KEGG" id="dcr:108208929"/>
<evidence type="ECO:0000259" key="7">
    <source>
        <dbReference type="Pfam" id="PF23121"/>
    </source>
</evidence>
<proteinExistence type="predicted"/>
<dbReference type="GO" id="GO:0140566">
    <property type="term" value="F:histone reader activity"/>
    <property type="evidence" value="ECO:0007669"/>
    <property type="project" value="InterPro"/>
</dbReference>
<dbReference type="AlphaFoldDB" id="A0AAF0WII7"/>
<evidence type="ECO:0000313" key="8">
    <source>
        <dbReference type="EMBL" id="WOG88883.1"/>
    </source>
</evidence>
<evidence type="ECO:0000256" key="4">
    <source>
        <dbReference type="ARBA" id="ARBA00023015"/>
    </source>
</evidence>
<dbReference type="InterPro" id="IPR056280">
    <property type="entry name" value="AIPP2-like_SPOC"/>
</dbReference>
<reference evidence="8" key="2">
    <citation type="submission" date="2022-03" db="EMBL/GenBank/DDBJ databases">
        <title>Draft title - Genomic analysis of global carrot germplasm unveils the trajectory of domestication and the origin of high carotenoid orange carrot.</title>
        <authorList>
            <person name="Iorizzo M."/>
            <person name="Ellison S."/>
            <person name="Senalik D."/>
            <person name="Macko-Podgorni A."/>
            <person name="Grzebelus D."/>
            <person name="Bostan H."/>
            <person name="Rolling W."/>
            <person name="Curaba J."/>
            <person name="Simon P."/>
        </authorList>
    </citation>
    <scope>NUCLEOTIDE SEQUENCE</scope>
    <source>
        <tissue evidence="8">Leaf</tissue>
    </source>
</reference>
<feature type="domain" description="AIPP2-like SPOC-like" evidence="7">
    <location>
        <begin position="186"/>
        <end position="316"/>
    </location>
</feature>
<gene>
    <name evidence="8" type="ORF">DCAR_0208118</name>
</gene>
<dbReference type="GO" id="GO:0034244">
    <property type="term" value="P:negative regulation of transcription elongation by RNA polymerase II"/>
    <property type="evidence" value="ECO:0007669"/>
    <property type="project" value="InterPro"/>
</dbReference>
<evidence type="ECO:0000256" key="5">
    <source>
        <dbReference type="ARBA" id="ARBA00023163"/>
    </source>
</evidence>
<name>A0AAF0WII7_DAUCS</name>
<feature type="region of interest" description="Disordered" evidence="6">
    <location>
        <begin position="116"/>
        <end position="158"/>
    </location>
</feature>
<sequence>MVNQSMSSRKRALDCSPIKPTLKKRSTSEVPEDRTPKRVSFSVQTFTQPSKRHHDGIEVSIRRESNDSVDERHNGTAVHSLVLEASISITNNTDNREKSSSLSFIKALPSYSRGVKSQTEFNHDSTESTEGVKSQREFNHDRTKSAEGVKSRTQFNHDGYKSTKGRLQSVLPTLCHQNGPVKDIIWRGIVEVIDCGKIRMSEEMIAHLSAKVSRKAFEFSKKIKSKLQFKLFPRSDLYPKIFQDSCPDRDDIALYFYPTKDERSRKKYSQLVKDMELKDLMMRSQVDGRELLVYPSTILTTDSQKLKDSYFMWGVFGREMYEVDFL</sequence>
<feature type="compositionally biased region" description="Basic and acidic residues" evidence="6">
    <location>
        <begin position="133"/>
        <end position="150"/>
    </location>
</feature>
<dbReference type="InterPro" id="IPR049914">
    <property type="entry name" value="PHD1-3/5-6"/>
</dbReference>
<protein>
    <recommendedName>
        <fullName evidence="7">AIPP2-like SPOC-like domain-containing protein</fullName>
    </recommendedName>
</protein>
<keyword evidence="2" id="KW-0863">Zinc-finger</keyword>
<keyword evidence="1" id="KW-0479">Metal-binding</keyword>
<organism evidence="8 9">
    <name type="scientific">Daucus carota subsp. sativus</name>
    <name type="common">Carrot</name>
    <dbReference type="NCBI Taxonomy" id="79200"/>
    <lineage>
        <taxon>Eukaryota</taxon>
        <taxon>Viridiplantae</taxon>
        <taxon>Streptophyta</taxon>
        <taxon>Embryophyta</taxon>
        <taxon>Tracheophyta</taxon>
        <taxon>Spermatophyta</taxon>
        <taxon>Magnoliopsida</taxon>
        <taxon>eudicotyledons</taxon>
        <taxon>Gunneridae</taxon>
        <taxon>Pentapetalae</taxon>
        <taxon>asterids</taxon>
        <taxon>campanulids</taxon>
        <taxon>Apiales</taxon>
        <taxon>Apiaceae</taxon>
        <taxon>Apioideae</taxon>
        <taxon>Scandiceae</taxon>
        <taxon>Daucinae</taxon>
        <taxon>Daucus</taxon>
        <taxon>Daucus sect. Daucus</taxon>
    </lineage>
</organism>
<evidence type="ECO:0000256" key="2">
    <source>
        <dbReference type="ARBA" id="ARBA00022771"/>
    </source>
</evidence>
<dbReference type="Pfam" id="PF23121">
    <property type="entry name" value="SPOC_AIPP2"/>
    <property type="match status" value="1"/>
</dbReference>
<feature type="region of interest" description="Disordered" evidence="6">
    <location>
        <begin position="1"/>
        <end position="38"/>
    </location>
</feature>
<dbReference type="PANTHER" id="PTHR33304">
    <property type="match status" value="1"/>
</dbReference>
<evidence type="ECO:0000313" key="9">
    <source>
        <dbReference type="Proteomes" id="UP000077755"/>
    </source>
</evidence>
<keyword evidence="4" id="KW-0805">Transcription regulation</keyword>
<evidence type="ECO:0000256" key="6">
    <source>
        <dbReference type="SAM" id="MobiDB-lite"/>
    </source>
</evidence>
<dbReference type="EMBL" id="CP093344">
    <property type="protein sequence ID" value="WOG88883.1"/>
    <property type="molecule type" value="Genomic_DNA"/>
</dbReference>
<evidence type="ECO:0000256" key="3">
    <source>
        <dbReference type="ARBA" id="ARBA00022833"/>
    </source>
</evidence>
<dbReference type="GO" id="GO:0008270">
    <property type="term" value="F:zinc ion binding"/>
    <property type="evidence" value="ECO:0007669"/>
    <property type="project" value="UniProtKB-KW"/>
</dbReference>
<dbReference type="PANTHER" id="PTHR33304:SF36">
    <property type="entry name" value="GB|AAF26970.1-RELATED"/>
    <property type="match status" value="1"/>
</dbReference>
<accession>A0AAF0WII7</accession>
<evidence type="ECO:0000256" key="1">
    <source>
        <dbReference type="ARBA" id="ARBA00022723"/>
    </source>
</evidence>
<dbReference type="Proteomes" id="UP000077755">
    <property type="component" value="Chromosome 2"/>
</dbReference>